<dbReference type="Gene3D" id="3.90.79.10">
    <property type="entry name" value="Nucleoside Triphosphate Pyrophosphohydrolase"/>
    <property type="match status" value="1"/>
</dbReference>
<evidence type="ECO:0000256" key="1">
    <source>
        <dbReference type="ARBA" id="ARBA00022723"/>
    </source>
</evidence>
<keyword evidence="5" id="KW-1185">Reference proteome</keyword>
<dbReference type="EMBL" id="CM007651">
    <property type="protein sequence ID" value="ONI29749.1"/>
    <property type="molecule type" value="Genomic_DNA"/>
</dbReference>
<evidence type="ECO:0000313" key="5">
    <source>
        <dbReference type="Proteomes" id="UP000006882"/>
    </source>
</evidence>
<proteinExistence type="predicted"/>
<dbReference type="AlphaFoldDB" id="A0A251R0Y6"/>
<reference evidence="4 5" key="1">
    <citation type="journal article" date="2013" name="Nat. Genet.">
        <title>The high-quality draft genome of peach (Prunus persica) identifies unique patterns of genetic diversity, domestication and genome evolution.</title>
        <authorList>
            <consortium name="International Peach Genome Initiative"/>
            <person name="Verde I."/>
            <person name="Abbott A.G."/>
            <person name="Scalabrin S."/>
            <person name="Jung S."/>
            <person name="Shu S."/>
            <person name="Marroni F."/>
            <person name="Zhebentyayeva T."/>
            <person name="Dettori M.T."/>
            <person name="Grimwood J."/>
            <person name="Cattonaro F."/>
            <person name="Zuccolo A."/>
            <person name="Rossini L."/>
            <person name="Jenkins J."/>
            <person name="Vendramin E."/>
            <person name="Meisel L.A."/>
            <person name="Decroocq V."/>
            <person name="Sosinski B."/>
            <person name="Prochnik S."/>
            <person name="Mitros T."/>
            <person name="Policriti A."/>
            <person name="Cipriani G."/>
            <person name="Dondini L."/>
            <person name="Ficklin S."/>
            <person name="Goodstein D.M."/>
            <person name="Xuan P."/>
            <person name="Del Fabbro C."/>
            <person name="Aramini V."/>
            <person name="Copetti D."/>
            <person name="Gonzalez S."/>
            <person name="Horner D.S."/>
            <person name="Falchi R."/>
            <person name="Lucas S."/>
            <person name="Mica E."/>
            <person name="Maldonado J."/>
            <person name="Lazzari B."/>
            <person name="Bielenberg D."/>
            <person name="Pirona R."/>
            <person name="Miculan M."/>
            <person name="Barakat A."/>
            <person name="Testolin R."/>
            <person name="Stella A."/>
            <person name="Tartarini S."/>
            <person name="Tonutti P."/>
            <person name="Arus P."/>
            <person name="Orellana A."/>
            <person name="Wells C."/>
            <person name="Main D."/>
            <person name="Vizzotto G."/>
            <person name="Silva H."/>
            <person name="Salamini F."/>
            <person name="Schmutz J."/>
            <person name="Morgante M."/>
            <person name="Rokhsar D.S."/>
        </authorList>
    </citation>
    <scope>NUCLEOTIDE SEQUENCE [LARGE SCALE GENOMIC DNA]</scope>
    <source>
        <strain evidence="5">cv. Nemared</strain>
    </source>
</reference>
<evidence type="ECO:0000259" key="3">
    <source>
        <dbReference type="PROSITE" id="PS51462"/>
    </source>
</evidence>
<gene>
    <name evidence="4" type="ORF">PRUPE_1G212800</name>
</gene>
<organism evidence="4 5">
    <name type="scientific">Prunus persica</name>
    <name type="common">Peach</name>
    <name type="synonym">Amygdalus persica</name>
    <dbReference type="NCBI Taxonomy" id="3760"/>
    <lineage>
        <taxon>Eukaryota</taxon>
        <taxon>Viridiplantae</taxon>
        <taxon>Streptophyta</taxon>
        <taxon>Embryophyta</taxon>
        <taxon>Tracheophyta</taxon>
        <taxon>Spermatophyta</taxon>
        <taxon>Magnoliopsida</taxon>
        <taxon>eudicotyledons</taxon>
        <taxon>Gunneridae</taxon>
        <taxon>Pentapetalae</taxon>
        <taxon>rosids</taxon>
        <taxon>fabids</taxon>
        <taxon>Rosales</taxon>
        <taxon>Rosaceae</taxon>
        <taxon>Amygdaloideae</taxon>
        <taxon>Amygdaleae</taxon>
        <taxon>Prunus</taxon>
    </lineage>
</organism>
<dbReference type="PANTHER" id="PTHR12629:SF71">
    <property type="entry name" value="HYDROLASE 13, MITOCHONDRIAL, PUTATIVE, EXPRESSED-RELATED"/>
    <property type="match status" value="1"/>
</dbReference>
<keyword evidence="1" id="KW-0479">Metal-binding</keyword>
<sequence>MSCLTARTGRQRQRYEGHLRLVSGCIPYKFEKSVGGCNRSMEKELLVLMISSPSRDDLVFPKGGWEDDETMSEAACREAWEEAGVKGVLGVGFSALLGNRKLHWEIGSSEARANRIAAACKEVVEVSCLQWR</sequence>
<dbReference type="InterPro" id="IPR000086">
    <property type="entry name" value="NUDIX_hydrolase_dom"/>
</dbReference>
<feature type="domain" description="Nudix hydrolase" evidence="3">
    <location>
        <begin position="18"/>
        <end position="132"/>
    </location>
</feature>
<dbReference type="InterPro" id="IPR020084">
    <property type="entry name" value="NUDIX_hydrolase_CS"/>
</dbReference>
<evidence type="ECO:0000313" key="4">
    <source>
        <dbReference type="EMBL" id="ONI29749.1"/>
    </source>
</evidence>
<dbReference type="Proteomes" id="UP000006882">
    <property type="component" value="Chromosome G1"/>
</dbReference>
<dbReference type="GO" id="GO:0046872">
    <property type="term" value="F:metal ion binding"/>
    <property type="evidence" value="ECO:0007669"/>
    <property type="project" value="UniProtKB-KW"/>
</dbReference>
<dbReference type="PROSITE" id="PS51462">
    <property type="entry name" value="NUDIX"/>
    <property type="match status" value="1"/>
</dbReference>
<dbReference type="InterPro" id="IPR015797">
    <property type="entry name" value="NUDIX_hydrolase-like_dom_sf"/>
</dbReference>
<accession>A0A251R0Y6</accession>
<evidence type="ECO:0000256" key="2">
    <source>
        <dbReference type="ARBA" id="ARBA00022801"/>
    </source>
</evidence>
<dbReference type="PANTHER" id="PTHR12629">
    <property type="entry name" value="DIPHOSPHOINOSITOL POLYPHOSPHATE PHOSPHOHYDROLASE"/>
    <property type="match status" value="1"/>
</dbReference>
<protein>
    <recommendedName>
        <fullName evidence="3">Nudix hydrolase domain-containing protein</fullName>
    </recommendedName>
</protein>
<dbReference type="Pfam" id="PF00293">
    <property type="entry name" value="NUDIX"/>
    <property type="match status" value="1"/>
</dbReference>
<dbReference type="PROSITE" id="PS00893">
    <property type="entry name" value="NUDIX_BOX"/>
    <property type="match status" value="1"/>
</dbReference>
<dbReference type="SUPFAM" id="SSF55811">
    <property type="entry name" value="Nudix"/>
    <property type="match status" value="1"/>
</dbReference>
<dbReference type="Gramene" id="ONI29749">
    <property type="protein sequence ID" value="ONI29749"/>
    <property type="gene ID" value="PRUPE_1G212800"/>
</dbReference>
<dbReference type="GO" id="GO:0016787">
    <property type="term" value="F:hydrolase activity"/>
    <property type="evidence" value="ECO:0007669"/>
    <property type="project" value="UniProtKB-KW"/>
</dbReference>
<name>A0A251R0Y6_PRUPE</name>
<keyword evidence="2" id="KW-0378">Hydrolase</keyword>